<dbReference type="EMBL" id="JACJSG010000073">
    <property type="protein sequence ID" value="MBD2505208.1"/>
    <property type="molecule type" value="Genomic_DNA"/>
</dbReference>
<accession>A0ABR8DHH0</accession>
<proteinExistence type="predicted"/>
<protein>
    <submittedName>
        <fullName evidence="1">Uncharacterized protein</fullName>
    </submittedName>
</protein>
<gene>
    <name evidence="1" type="ORF">H6G83_32180</name>
</gene>
<evidence type="ECO:0000313" key="1">
    <source>
        <dbReference type="EMBL" id="MBD2505208.1"/>
    </source>
</evidence>
<dbReference type="Proteomes" id="UP000661112">
    <property type="component" value="Unassembled WGS sequence"/>
</dbReference>
<comment type="caution">
    <text evidence="1">The sequence shown here is derived from an EMBL/GenBank/DDBJ whole genome shotgun (WGS) entry which is preliminary data.</text>
</comment>
<name>A0ABR8DHH0_9NOST</name>
<reference evidence="1 2" key="1">
    <citation type="journal article" date="2020" name="ISME J.">
        <title>Comparative genomics reveals insights into cyanobacterial evolution and habitat adaptation.</title>
        <authorList>
            <person name="Chen M.Y."/>
            <person name="Teng W.K."/>
            <person name="Zhao L."/>
            <person name="Hu C.X."/>
            <person name="Zhou Y.K."/>
            <person name="Han B.P."/>
            <person name="Song L.R."/>
            <person name="Shu W.S."/>
        </authorList>
    </citation>
    <scope>NUCLEOTIDE SEQUENCE [LARGE SCALE GENOMIC DNA]</scope>
    <source>
        <strain evidence="1 2">FACHB-119</strain>
    </source>
</reference>
<evidence type="ECO:0000313" key="2">
    <source>
        <dbReference type="Proteomes" id="UP000661112"/>
    </source>
</evidence>
<dbReference type="RefSeq" id="WP_190479790.1">
    <property type="nucleotide sequence ID" value="NZ_JACJSG010000073.1"/>
</dbReference>
<organism evidence="1 2">
    <name type="scientific">Anabaena azotica FACHB-119</name>
    <dbReference type="NCBI Taxonomy" id="947527"/>
    <lineage>
        <taxon>Bacteria</taxon>
        <taxon>Bacillati</taxon>
        <taxon>Cyanobacteriota</taxon>
        <taxon>Cyanophyceae</taxon>
        <taxon>Nostocales</taxon>
        <taxon>Nostocaceae</taxon>
        <taxon>Anabaena</taxon>
        <taxon>Anabaena azotica</taxon>
    </lineage>
</organism>
<sequence>MFITSRDEGNSMVNRYLRKTRKIFLSASARVEDIEHIDNWGTNCFIGSVTLGCLFAANKTTKNTDLKFGNCY</sequence>
<keyword evidence="2" id="KW-1185">Reference proteome</keyword>